<dbReference type="STRING" id="1476583.DEIPH_ctg032orf0099"/>
<dbReference type="GO" id="GO:0006233">
    <property type="term" value="P:dTDP biosynthetic process"/>
    <property type="evidence" value="ECO:0007669"/>
    <property type="project" value="InterPro"/>
</dbReference>
<dbReference type="OrthoDB" id="9774907at2"/>
<keyword evidence="6 11" id="KW-0547">Nucleotide-binding</keyword>
<keyword evidence="8 11" id="KW-0067">ATP-binding</keyword>
<keyword evidence="7 11" id="KW-0418">Kinase</keyword>
<dbReference type="InterPro" id="IPR027417">
    <property type="entry name" value="P-loop_NTPase"/>
</dbReference>
<evidence type="ECO:0000256" key="5">
    <source>
        <dbReference type="ARBA" id="ARBA00022727"/>
    </source>
</evidence>
<dbReference type="FunFam" id="3.40.50.300:FF:000225">
    <property type="entry name" value="Thymidylate kinase"/>
    <property type="match status" value="1"/>
</dbReference>
<evidence type="ECO:0000256" key="1">
    <source>
        <dbReference type="ARBA" id="ARBA00009776"/>
    </source>
</evidence>
<dbReference type="NCBIfam" id="TIGR00041">
    <property type="entry name" value="DTMP_kinase"/>
    <property type="match status" value="1"/>
</dbReference>
<dbReference type="InterPro" id="IPR039430">
    <property type="entry name" value="Thymidylate_kin-like_dom"/>
</dbReference>
<dbReference type="PANTHER" id="PTHR10344">
    <property type="entry name" value="THYMIDYLATE KINASE"/>
    <property type="match status" value="1"/>
</dbReference>
<dbReference type="SUPFAM" id="SSF52540">
    <property type="entry name" value="P-loop containing nucleoside triphosphate hydrolases"/>
    <property type="match status" value="1"/>
</dbReference>
<sequence>MTPPFITFEGPEGAGKSTQLARLAARLAEAGVPHLVTREPGGTPLGTRVREVLLDPALSIDPLPEFLLYSASRAQLVAHVIRPALARGEVVVCDRYADSSLAYQGFGRGLGAAFLADLTREVTGGLVPDLTVLLDLDPAVGLSRAASRGAPDRLERADLGFHTRVRGGFLTLAARDPARFLVLDATRDVDALAGDIWRAVEERL</sequence>
<dbReference type="Gene3D" id="3.40.50.300">
    <property type="entry name" value="P-loop containing nucleotide triphosphate hydrolases"/>
    <property type="match status" value="1"/>
</dbReference>
<keyword evidence="14" id="KW-1185">Reference proteome</keyword>
<evidence type="ECO:0000256" key="6">
    <source>
        <dbReference type="ARBA" id="ARBA00022741"/>
    </source>
</evidence>
<dbReference type="GO" id="GO:0004798">
    <property type="term" value="F:dTMP kinase activity"/>
    <property type="evidence" value="ECO:0007669"/>
    <property type="project" value="UniProtKB-UniRule"/>
</dbReference>
<dbReference type="HAMAP" id="MF_00165">
    <property type="entry name" value="Thymidylate_kinase"/>
    <property type="match status" value="1"/>
</dbReference>
<feature type="domain" description="Thymidylate kinase-like" evidence="12">
    <location>
        <begin position="8"/>
        <end position="194"/>
    </location>
</feature>
<proteinExistence type="inferred from homology"/>
<protein>
    <recommendedName>
        <fullName evidence="3 11">Thymidylate kinase</fullName>
        <ecNumber evidence="2 11">2.7.4.9</ecNumber>
    </recommendedName>
    <alternativeName>
        <fullName evidence="11">dTMP kinase</fullName>
    </alternativeName>
</protein>
<comment type="caution">
    <text evidence="13">The sequence shown here is derived from an EMBL/GenBank/DDBJ whole genome shotgun (WGS) entry which is preliminary data.</text>
</comment>
<dbReference type="RefSeq" id="WP_034357738.1">
    <property type="nucleotide sequence ID" value="NZ_JHAC01000032.1"/>
</dbReference>
<dbReference type="InterPro" id="IPR018094">
    <property type="entry name" value="Thymidylate_kinase"/>
</dbReference>
<dbReference type="GO" id="GO:0006235">
    <property type="term" value="P:dTTP biosynthetic process"/>
    <property type="evidence" value="ECO:0007669"/>
    <property type="project" value="UniProtKB-UniRule"/>
</dbReference>
<evidence type="ECO:0000256" key="7">
    <source>
        <dbReference type="ARBA" id="ARBA00022777"/>
    </source>
</evidence>
<dbReference type="PROSITE" id="PS01331">
    <property type="entry name" value="THYMIDYLATE_KINASE"/>
    <property type="match status" value="1"/>
</dbReference>
<comment type="catalytic activity">
    <reaction evidence="9 11">
        <text>dTMP + ATP = dTDP + ADP</text>
        <dbReference type="Rhea" id="RHEA:13517"/>
        <dbReference type="ChEBI" id="CHEBI:30616"/>
        <dbReference type="ChEBI" id="CHEBI:58369"/>
        <dbReference type="ChEBI" id="CHEBI:63528"/>
        <dbReference type="ChEBI" id="CHEBI:456216"/>
        <dbReference type="EC" id="2.7.4.9"/>
    </reaction>
</comment>
<evidence type="ECO:0000256" key="4">
    <source>
        <dbReference type="ARBA" id="ARBA00022679"/>
    </source>
</evidence>
<evidence type="ECO:0000259" key="12">
    <source>
        <dbReference type="Pfam" id="PF02223"/>
    </source>
</evidence>
<keyword evidence="5 11" id="KW-0545">Nucleotide biosynthesis</keyword>
<keyword evidence="4 11" id="KW-0808">Transferase</keyword>
<comment type="similarity">
    <text evidence="1 11">Belongs to the thymidylate kinase family.</text>
</comment>
<accession>A0A016QPY7</accession>
<evidence type="ECO:0000256" key="2">
    <source>
        <dbReference type="ARBA" id="ARBA00012980"/>
    </source>
</evidence>
<evidence type="ECO:0000313" key="14">
    <source>
        <dbReference type="Proteomes" id="UP000020492"/>
    </source>
</evidence>
<evidence type="ECO:0000256" key="9">
    <source>
        <dbReference type="ARBA" id="ARBA00048743"/>
    </source>
</evidence>
<dbReference type="eggNOG" id="COG0125">
    <property type="taxonomic scope" value="Bacteria"/>
</dbReference>
<feature type="binding site" evidence="11">
    <location>
        <begin position="10"/>
        <end position="17"/>
    </location>
    <ligand>
        <name>ATP</name>
        <dbReference type="ChEBI" id="CHEBI:30616"/>
    </ligand>
</feature>
<dbReference type="InterPro" id="IPR018095">
    <property type="entry name" value="Thymidylate_kin_CS"/>
</dbReference>
<dbReference type="GO" id="GO:0005524">
    <property type="term" value="F:ATP binding"/>
    <property type="evidence" value="ECO:0007669"/>
    <property type="project" value="UniProtKB-UniRule"/>
</dbReference>
<dbReference type="EC" id="2.7.4.9" evidence="2 11"/>
<dbReference type="PATRIC" id="fig|1476583.3.peg.2148"/>
<evidence type="ECO:0000256" key="11">
    <source>
        <dbReference type="HAMAP-Rule" id="MF_00165"/>
    </source>
</evidence>
<organism evidence="13 14">
    <name type="scientific">Deinococcus phoenicis</name>
    <dbReference type="NCBI Taxonomy" id="1476583"/>
    <lineage>
        <taxon>Bacteria</taxon>
        <taxon>Thermotogati</taxon>
        <taxon>Deinococcota</taxon>
        <taxon>Deinococci</taxon>
        <taxon>Deinococcales</taxon>
        <taxon>Deinococcaceae</taxon>
        <taxon>Deinococcus</taxon>
    </lineage>
</organism>
<gene>
    <name evidence="11" type="primary">tmk</name>
    <name evidence="13" type="ORF">DEIPH_ctg032orf0099</name>
</gene>
<evidence type="ECO:0000256" key="10">
    <source>
        <dbReference type="ARBA" id="ARBA00057735"/>
    </source>
</evidence>
<dbReference type="Pfam" id="PF02223">
    <property type="entry name" value="Thymidylate_kin"/>
    <property type="match status" value="1"/>
</dbReference>
<dbReference type="GO" id="GO:0006227">
    <property type="term" value="P:dUDP biosynthetic process"/>
    <property type="evidence" value="ECO:0007669"/>
    <property type="project" value="TreeGrafter"/>
</dbReference>
<dbReference type="AlphaFoldDB" id="A0A016QPY7"/>
<dbReference type="EMBL" id="JHAC01000032">
    <property type="protein sequence ID" value="EYB67849.1"/>
    <property type="molecule type" value="Genomic_DNA"/>
</dbReference>
<evidence type="ECO:0000256" key="3">
    <source>
        <dbReference type="ARBA" id="ARBA00017144"/>
    </source>
</evidence>
<comment type="function">
    <text evidence="10 11">Phosphorylation of dTMP to form dTDP in both de novo and salvage pathways of dTTP synthesis.</text>
</comment>
<dbReference type="Proteomes" id="UP000020492">
    <property type="component" value="Unassembled WGS sequence"/>
</dbReference>
<evidence type="ECO:0000313" key="13">
    <source>
        <dbReference type="EMBL" id="EYB67849.1"/>
    </source>
</evidence>
<dbReference type="GO" id="GO:0005829">
    <property type="term" value="C:cytosol"/>
    <property type="evidence" value="ECO:0007669"/>
    <property type="project" value="TreeGrafter"/>
</dbReference>
<name>A0A016QPY7_9DEIO</name>
<dbReference type="CDD" id="cd01672">
    <property type="entry name" value="TMPK"/>
    <property type="match status" value="1"/>
</dbReference>
<dbReference type="PANTHER" id="PTHR10344:SF4">
    <property type="entry name" value="UMP-CMP KINASE 2, MITOCHONDRIAL"/>
    <property type="match status" value="1"/>
</dbReference>
<reference evidence="13 14" key="1">
    <citation type="submission" date="2014-03" db="EMBL/GenBank/DDBJ databases">
        <title>Draft genome sequence of Deinococcus phoenicis 1P10ME.</title>
        <authorList>
            <person name="Stepanov V.G."/>
            <person name="Vaishampayan P."/>
            <person name="Venkateswaran K."/>
            <person name="Fox G.E."/>
        </authorList>
    </citation>
    <scope>NUCLEOTIDE SEQUENCE [LARGE SCALE GENOMIC DNA]</scope>
    <source>
        <strain evidence="13 14">1P10ME</strain>
    </source>
</reference>
<evidence type="ECO:0000256" key="8">
    <source>
        <dbReference type="ARBA" id="ARBA00022840"/>
    </source>
</evidence>